<evidence type="ECO:0000313" key="2">
    <source>
        <dbReference type="EMBL" id="KAK1361238.1"/>
    </source>
</evidence>
<dbReference type="EMBL" id="JAUIZM010000010">
    <property type="protein sequence ID" value="KAK1361238.1"/>
    <property type="molecule type" value="Genomic_DNA"/>
</dbReference>
<accession>A0AAD8H711</accession>
<sequence length="219" mass="24828">MDGVEMYDFSYTEYEEDERVARVSEMYDECENKAEDVDDEGKEEDEVSFHGDSSNMDSSESEAEITPKKKRNIPPPNPPFRLRRIGTKASQTKNTHSPKRTKELARKIVSSSPLKNGGIVVPTAKKGSTVVVDSHGGIVKPFKAPTRVPFKTPLDVQPVRGQKFTSLKTLEAAKYEREKIREIARCEHQTNCQIAFIYLNSDHITKQGNITYSRHTIKH</sequence>
<name>A0AAD8H711_9APIA</name>
<dbReference type="Proteomes" id="UP001237642">
    <property type="component" value="Unassembled WGS sequence"/>
</dbReference>
<reference evidence="2" key="2">
    <citation type="submission" date="2023-05" db="EMBL/GenBank/DDBJ databases">
        <authorList>
            <person name="Schelkunov M.I."/>
        </authorList>
    </citation>
    <scope>NUCLEOTIDE SEQUENCE</scope>
    <source>
        <strain evidence="2">Hsosn_3</strain>
        <tissue evidence="2">Leaf</tissue>
    </source>
</reference>
<feature type="compositionally biased region" description="Acidic residues" evidence="1">
    <location>
        <begin position="36"/>
        <end position="46"/>
    </location>
</feature>
<feature type="region of interest" description="Disordered" evidence="1">
    <location>
        <begin position="30"/>
        <end position="102"/>
    </location>
</feature>
<comment type="caution">
    <text evidence="2">The sequence shown here is derived from an EMBL/GenBank/DDBJ whole genome shotgun (WGS) entry which is preliminary data.</text>
</comment>
<reference evidence="2" key="1">
    <citation type="submission" date="2023-02" db="EMBL/GenBank/DDBJ databases">
        <title>Genome of toxic invasive species Heracleum sosnowskyi carries increased number of genes despite the absence of recent whole-genome duplications.</title>
        <authorList>
            <person name="Schelkunov M."/>
            <person name="Shtratnikova V."/>
            <person name="Makarenko M."/>
            <person name="Klepikova A."/>
            <person name="Omelchenko D."/>
            <person name="Novikova G."/>
            <person name="Obukhova E."/>
            <person name="Bogdanov V."/>
            <person name="Penin A."/>
            <person name="Logacheva M."/>
        </authorList>
    </citation>
    <scope>NUCLEOTIDE SEQUENCE</scope>
    <source>
        <strain evidence="2">Hsosn_3</strain>
        <tissue evidence="2">Leaf</tissue>
    </source>
</reference>
<evidence type="ECO:0000256" key="1">
    <source>
        <dbReference type="SAM" id="MobiDB-lite"/>
    </source>
</evidence>
<gene>
    <name evidence="2" type="ORF">POM88_045712</name>
</gene>
<organism evidence="2 3">
    <name type="scientific">Heracleum sosnowskyi</name>
    <dbReference type="NCBI Taxonomy" id="360622"/>
    <lineage>
        <taxon>Eukaryota</taxon>
        <taxon>Viridiplantae</taxon>
        <taxon>Streptophyta</taxon>
        <taxon>Embryophyta</taxon>
        <taxon>Tracheophyta</taxon>
        <taxon>Spermatophyta</taxon>
        <taxon>Magnoliopsida</taxon>
        <taxon>eudicotyledons</taxon>
        <taxon>Gunneridae</taxon>
        <taxon>Pentapetalae</taxon>
        <taxon>asterids</taxon>
        <taxon>campanulids</taxon>
        <taxon>Apiales</taxon>
        <taxon>Apiaceae</taxon>
        <taxon>Apioideae</taxon>
        <taxon>apioid superclade</taxon>
        <taxon>Tordylieae</taxon>
        <taxon>Tordyliinae</taxon>
        <taxon>Heracleum</taxon>
    </lineage>
</organism>
<keyword evidence="3" id="KW-1185">Reference proteome</keyword>
<protein>
    <submittedName>
        <fullName evidence="2">Uncharacterized protein</fullName>
    </submittedName>
</protein>
<evidence type="ECO:0000313" key="3">
    <source>
        <dbReference type="Proteomes" id="UP001237642"/>
    </source>
</evidence>
<proteinExistence type="predicted"/>
<dbReference type="AlphaFoldDB" id="A0AAD8H711"/>